<reference evidence="2" key="3">
    <citation type="submission" date="2025-09" db="UniProtKB">
        <authorList>
            <consortium name="Ensembl"/>
        </authorList>
    </citation>
    <scope>IDENTIFICATION</scope>
</reference>
<sequence>MLVGPHCILGYADMIRCVPHRLRKGFVPRPRHEEPTQRGGRVAAKVTYAVHERVLPRSSPPELRQVFVVAPDERSEQAKPSANCVVSVTMTTKGGLITDSFKVVKKAGNRPKREKRPSAPPAQEEPQTATIQEEENWQRLRQFDLDWSFGPCTGISRLQRWQRAKLHGLSPPEEIRDLLLQTHAEYNLSLWSSYPL</sequence>
<dbReference type="Ensembl" id="ENSGACT00000080254.1">
    <property type="protein sequence ID" value="ENSGACP00000061298.1"/>
    <property type="gene ID" value="ENSGACG00000034105.1"/>
</dbReference>
<reference evidence="2" key="2">
    <citation type="submission" date="2025-08" db="UniProtKB">
        <authorList>
            <consortium name="Ensembl"/>
        </authorList>
    </citation>
    <scope>IDENTIFICATION</scope>
</reference>
<dbReference type="Proteomes" id="UP000007635">
    <property type="component" value="Chromosome IX"/>
</dbReference>
<feature type="region of interest" description="Disordered" evidence="1">
    <location>
        <begin position="106"/>
        <end position="130"/>
    </location>
</feature>
<dbReference type="InterPro" id="IPR007218">
    <property type="entry name" value="DNA_pol_delta_4"/>
</dbReference>
<dbReference type="GO" id="GO:0006261">
    <property type="term" value="P:DNA-templated DNA replication"/>
    <property type="evidence" value="ECO:0007669"/>
    <property type="project" value="TreeGrafter"/>
</dbReference>
<dbReference type="GO" id="GO:0043625">
    <property type="term" value="C:delta DNA polymerase complex"/>
    <property type="evidence" value="ECO:0007669"/>
    <property type="project" value="TreeGrafter"/>
</dbReference>
<evidence type="ECO:0000256" key="1">
    <source>
        <dbReference type="SAM" id="MobiDB-lite"/>
    </source>
</evidence>
<accession>A0AAQ4REE3</accession>
<dbReference type="GO" id="GO:0003887">
    <property type="term" value="F:DNA-directed DNA polymerase activity"/>
    <property type="evidence" value="ECO:0007669"/>
    <property type="project" value="TreeGrafter"/>
</dbReference>
<protein>
    <submittedName>
        <fullName evidence="2">DNA polymerase delta 4, accessory subunit</fullName>
    </submittedName>
</protein>
<dbReference type="PANTHER" id="PTHR14303:SF0">
    <property type="entry name" value="DNA POLYMERASE DELTA SUBUNIT 4"/>
    <property type="match status" value="1"/>
</dbReference>
<dbReference type="Pfam" id="PF04081">
    <property type="entry name" value="DNA_pol_delta_4"/>
    <property type="match status" value="1"/>
</dbReference>
<evidence type="ECO:0000313" key="3">
    <source>
        <dbReference type="Proteomes" id="UP000007635"/>
    </source>
</evidence>
<dbReference type="PANTHER" id="PTHR14303">
    <property type="entry name" value="DNA POLYMERASE DELTA SUBUNIT 4"/>
    <property type="match status" value="1"/>
</dbReference>
<reference evidence="2 3" key="1">
    <citation type="journal article" date="2021" name="G3 (Bethesda)">
        <title>Improved contiguity of the threespine stickleback genome using long-read sequencing.</title>
        <authorList>
            <person name="Nath S."/>
            <person name="Shaw D.E."/>
            <person name="White M.A."/>
        </authorList>
    </citation>
    <scope>NUCLEOTIDE SEQUENCE [LARGE SCALE GENOMIC DNA]</scope>
    <source>
        <strain evidence="2 3">Lake Benthic</strain>
    </source>
</reference>
<evidence type="ECO:0000313" key="2">
    <source>
        <dbReference type="Ensembl" id="ENSGACP00000061298.1"/>
    </source>
</evidence>
<keyword evidence="3" id="KW-1185">Reference proteome</keyword>
<dbReference type="GO" id="GO:0000731">
    <property type="term" value="P:DNA synthesis involved in DNA repair"/>
    <property type="evidence" value="ECO:0007669"/>
    <property type="project" value="InterPro"/>
</dbReference>
<feature type="compositionally biased region" description="Basic residues" evidence="1">
    <location>
        <begin position="106"/>
        <end position="115"/>
    </location>
</feature>
<organism evidence="2 3">
    <name type="scientific">Gasterosteus aculeatus aculeatus</name>
    <name type="common">three-spined stickleback</name>
    <dbReference type="NCBI Taxonomy" id="481459"/>
    <lineage>
        <taxon>Eukaryota</taxon>
        <taxon>Metazoa</taxon>
        <taxon>Chordata</taxon>
        <taxon>Craniata</taxon>
        <taxon>Vertebrata</taxon>
        <taxon>Euteleostomi</taxon>
        <taxon>Actinopterygii</taxon>
        <taxon>Neopterygii</taxon>
        <taxon>Teleostei</taxon>
        <taxon>Neoteleostei</taxon>
        <taxon>Acanthomorphata</taxon>
        <taxon>Eupercaria</taxon>
        <taxon>Perciformes</taxon>
        <taxon>Cottioidei</taxon>
        <taxon>Gasterosteales</taxon>
        <taxon>Gasterosteidae</taxon>
        <taxon>Gasterosteus</taxon>
    </lineage>
</organism>
<dbReference type="GeneTree" id="ENSGT00390000005096"/>
<name>A0AAQ4REE3_GASAC</name>
<dbReference type="AlphaFoldDB" id="A0AAQ4REE3"/>
<proteinExistence type="predicted"/>